<dbReference type="STRING" id="298654.FraEuI1c_3327"/>
<dbReference type="HOGENOM" id="CLU_727169_0_0_11"/>
<dbReference type="eggNOG" id="ENOG502Z7RY">
    <property type="taxonomic scope" value="Bacteria"/>
</dbReference>
<sequence length="383" mass="42254">MTDGDDARTRLAVDASAEHFPLTGLDEYLIHNHPTPVAVMWTPDLQAYERVWFTCHDRVGELLVVCGVAFYPNLATAEAFAIVNLRGRHITVRAHRPLGPDRTTLAVGPIAFEVVAPFREWRLTLGENDQGVRFDLSWFDTKRPIFRNLGAGAIVGSRPFSGVAGYDGFGHQDGWVEVDGERFEVTPTSHLGTRDHHWGTRDGVGGPALYQGFTHPVPSVFVEFPDWSVWVDHLLRNLGDPKRGSGLLQDRRYRLRFEPETDQLTGGEFDLVHKDGSVRTMTFERLGNQIAFLRCGMYGGPNGGTPDGDIWQGMKVGDGRSLVVGGESYDVNDPGTRVRVGGLDQFHARFECDGEVSFGMVESYSSLTHAMAAAGRGGLSVLR</sequence>
<accession>E3IWK8</accession>
<dbReference type="AlphaFoldDB" id="E3IWK8"/>
<evidence type="ECO:0000313" key="1">
    <source>
        <dbReference type="EMBL" id="ADP81338.1"/>
    </source>
</evidence>
<dbReference type="OrthoDB" id="333076at2"/>
<dbReference type="KEGG" id="fri:FraEuI1c_3327"/>
<reference evidence="1 2" key="1">
    <citation type="submission" date="2010-10" db="EMBL/GenBank/DDBJ databases">
        <title>Complete sequence of Frankia sp. EuI1c.</title>
        <authorList>
            <consortium name="US DOE Joint Genome Institute"/>
            <person name="Lucas S."/>
            <person name="Copeland A."/>
            <person name="Lapidus A."/>
            <person name="Cheng J.-F."/>
            <person name="Bruce D."/>
            <person name="Goodwin L."/>
            <person name="Pitluck S."/>
            <person name="Chertkov O."/>
            <person name="Detter J.C."/>
            <person name="Han C."/>
            <person name="Tapia R."/>
            <person name="Land M."/>
            <person name="Hauser L."/>
            <person name="Jeffries C."/>
            <person name="Kyrpides N."/>
            <person name="Ivanova N."/>
            <person name="Mikhailova N."/>
            <person name="Beauchemin N."/>
            <person name="Sen A."/>
            <person name="Sur S.A."/>
            <person name="Gtari M."/>
            <person name="Wall L."/>
            <person name="Tisa L."/>
            <person name="Woyke T."/>
        </authorList>
    </citation>
    <scope>NUCLEOTIDE SEQUENCE [LARGE SCALE GENOMIC DNA]</scope>
    <source>
        <strain evidence="2">DSM 45817 / CECT 9037 / EuI1c</strain>
    </source>
</reference>
<keyword evidence="2" id="KW-1185">Reference proteome</keyword>
<dbReference type="Proteomes" id="UP000002484">
    <property type="component" value="Chromosome"/>
</dbReference>
<protein>
    <submittedName>
        <fullName evidence="1">Uncharacterized protein</fullName>
    </submittedName>
</protein>
<dbReference type="EMBL" id="CP002299">
    <property type="protein sequence ID" value="ADP81338.1"/>
    <property type="molecule type" value="Genomic_DNA"/>
</dbReference>
<organism evidence="1 2">
    <name type="scientific">Pseudofrankia inefficax (strain DSM 45817 / CECT 9037 / DDB 130130 / EuI1c)</name>
    <name type="common">Frankia inefficax</name>
    <dbReference type="NCBI Taxonomy" id="298654"/>
    <lineage>
        <taxon>Bacteria</taxon>
        <taxon>Bacillati</taxon>
        <taxon>Actinomycetota</taxon>
        <taxon>Actinomycetes</taxon>
        <taxon>Frankiales</taxon>
        <taxon>Frankiaceae</taxon>
        <taxon>Pseudofrankia</taxon>
    </lineage>
</organism>
<gene>
    <name evidence="1" type="ordered locus">FraEuI1c_3327</name>
</gene>
<name>E3IWK8_PSEI1</name>
<dbReference type="RefSeq" id="WP_013424456.1">
    <property type="nucleotide sequence ID" value="NC_014666.1"/>
</dbReference>
<proteinExistence type="predicted"/>
<evidence type="ECO:0000313" key="2">
    <source>
        <dbReference type="Proteomes" id="UP000002484"/>
    </source>
</evidence>
<dbReference type="InParanoid" id="E3IWK8"/>